<evidence type="ECO:0000313" key="3">
    <source>
        <dbReference type="Proteomes" id="UP001141806"/>
    </source>
</evidence>
<reference evidence="2" key="1">
    <citation type="journal article" date="2023" name="Plant J.">
        <title>The genome of the king protea, Protea cynaroides.</title>
        <authorList>
            <person name="Chang J."/>
            <person name="Duong T.A."/>
            <person name="Schoeman C."/>
            <person name="Ma X."/>
            <person name="Roodt D."/>
            <person name="Barker N."/>
            <person name="Li Z."/>
            <person name="Van de Peer Y."/>
            <person name="Mizrachi E."/>
        </authorList>
    </citation>
    <scope>NUCLEOTIDE SEQUENCE</scope>
    <source>
        <tissue evidence="2">Young leaves</tissue>
    </source>
</reference>
<dbReference type="Proteomes" id="UP001141806">
    <property type="component" value="Unassembled WGS sequence"/>
</dbReference>
<evidence type="ECO:0000313" key="2">
    <source>
        <dbReference type="EMBL" id="KAJ4972048.1"/>
    </source>
</evidence>
<feature type="compositionally biased region" description="Basic and acidic residues" evidence="1">
    <location>
        <begin position="176"/>
        <end position="185"/>
    </location>
</feature>
<sequence>MAAAGGNLPSVPGAGPIGQSSGYGKGAGLHVGFAHVQMAREDSHGRFHDGSISDHANGRFSGSRDIVHTRNEIRVTDLHIASGRFGVGNRVLNPGSDADGDRMVHGGALLLSSGRLPTIVSEAIDGVRVPTEVGYPTIGFSFGSSAPAVYISPCQTSLVGSDRAQRQISNGSRNPVRMDGDDHGNDSLGGLLENCSSLPTGSDKGPGPSLVRNNIDLGQFLGFPSQEPLAPTVGQVQGNPKGDLRPRPGLGTNIAQPVWETSREKGRKSMLDMVQHSVETDDGEPTHDGSRATAHGGRSFASVVTDLPDLGRLPEPIFEGRIARVVIPQDAYERQMEKYKLVVIGWVFTKEQNQRPVQTSPLGHIPINSTVPSPTTTTILMRTHAQTTVAKESMNVVPSNQVGHWADATNDEEDLNVGEDDLMMDEGGQQVANQPGVNAIQSDIVTVQTNSGVAGVNLGRVEVVFNDIFAMDEALQGSGGAVMEVGKRHRG</sequence>
<protein>
    <submittedName>
        <fullName evidence="2">Uncharacterized protein</fullName>
    </submittedName>
</protein>
<gene>
    <name evidence="2" type="ORF">NE237_005147</name>
</gene>
<keyword evidence="3" id="KW-1185">Reference proteome</keyword>
<comment type="caution">
    <text evidence="2">The sequence shown here is derived from an EMBL/GenBank/DDBJ whole genome shotgun (WGS) entry which is preliminary data.</text>
</comment>
<name>A0A9Q0KJY7_9MAGN</name>
<accession>A0A9Q0KJY7</accession>
<dbReference type="AlphaFoldDB" id="A0A9Q0KJY7"/>
<organism evidence="2 3">
    <name type="scientific">Protea cynaroides</name>
    <dbReference type="NCBI Taxonomy" id="273540"/>
    <lineage>
        <taxon>Eukaryota</taxon>
        <taxon>Viridiplantae</taxon>
        <taxon>Streptophyta</taxon>
        <taxon>Embryophyta</taxon>
        <taxon>Tracheophyta</taxon>
        <taxon>Spermatophyta</taxon>
        <taxon>Magnoliopsida</taxon>
        <taxon>Proteales</taxon>
        <taxon>Proteaceae</taxon>
        <taxon>Protea</taxon>
    </lineage>
</organism>
<proteinExistence type="predicted"/>
<feature type="region of interest" description="Disordered" evidence="1">
    <location>
        <begin position="161"/>
        <end position="185"/>
    </location>
</feature>
<dbReference type="EMBL" id="JAMYWD010000005">
    <property type="protein sequence ID" value="KAJ4972048.1"/>
    <property type="molecule type" value="Genomic_DNA"/>
</dbReference>
<evidence type="ECO:0000256" key="1">
    <source>
        <dbReference type="SAM" id="MobiDB-lite"/>
    </source>
</evidence>
<feature type="region of interest" description="Disordered" evidence="1">
    <location>
        <begin position="278"/>
        <end position="297"/>
    </location>
</feature>